<dbReference type="InterPro" id="IPR021617">
    <property type="entry name" value="DUF3231"/>
</dbReference>
<dbReference type="STRING" id="555088.DealDRAFT_2788"/>
<gene>
    <name evidence="1" type="ORF">DealDRAFT_2788</name>
</gene>
<evidence type="ECO:0008006" key="3">
    <source>
        <dbReference type="Google" id="ProtNLM"/>
    </source>
</evidence>
<dbReference type="InterPro" id="IPR012347">
    <property type="entry name" value="Ferritin-like"/>
</dbReference>
<evidence type="ECO:0000313" key="2">
    <source>
        <dbReference type="Proteomes" id="UP000006443"/>
    </source>
</evidence>
<protein>
    <recommendedName>
        <fullName evidence="3">Coat F domain protein</fullName>
    </recommendedName>
</protein>
<proteinExistence type="predicted"/>
<organism evidence="1 2">
    <name type="scientific">Dethiobacter alkaliphilus AHT 1</name>
    <dbReference type="NCBI Taxonomy" id="555088"/>
    <lineage>
        <taxon>Bacteria</taxon>
        <taxon>Bacillati</taxon>
        <taxon>Bacillota</taxon>
        <taxon>Dethiobacteria</taxon>
        <taxon>Dethiobacterales</taxon>
        <taxon>Dethiobacteraceae</taxon>
        <taxon>Dethiobacter</taxon>
    </lineage>
</organism>
<dbReference type="eggNOG" id="COG5577">
    <property type="taxonomic scope" value="Bacteria"/>
</dbReference>
<sequence length="171" mass="19886">MFQVGNVHIGKAETTTQPTISIIEAGILWNMLSARYKCIEETNIYFNYAHDKEFKEIISRMGMAMLNKHITDMEKQCEIFGVPMVKRPPKSTVQQGDNMNFSDQFMFRQIFEGCQHFLCVLADCIAKSVHNDALRDMYIDHYNGELEIFNNLCKYGKMKGWLEIPPIYKPN</sequence>
<evidence type="ECO:0000313" key="1">
    <source>
        <dbReference type="EMBL" id="EEG76348.1"/>
    </source>
</evidence>
<accession>C0GJX9</accession>
<comment type="caution">
    <text evidence="1">The sequence shown here is derived from an EMBL/GenBank/DDBJ whole genome shotgun (WGS) entry which is preliminary data.</text>
</comment>
<dbReference type="Pfam" id="PF11553">
    <property type="entry name" value="DUF3231"/>
    <property type="match status" value="1"/>
</dbReference>
<dbReference type="AlphaFoldDB" id="C0GJX9"/>
<name>C0GJX9_DETAL</name>
<dbReference type="EMBL" id="ACJM01000019">
    <property type="protein sequence ID" value="EEG76348.1"/>
    <property type="molecule type" value="Genomic_DNA"/>
</dbReference>
<dbReference type="Gene3D" id="1.20.1260.10">
    <property type="match status" value="1"/>
</dbReference>
<dbReference type="Proteomes" id="UP000006443">
    <property type="component" value="Unassembled WGS sequence"/>
</dbReference>
<reference evidence="1 2" key="1">
    <citation type="submission" date="2009-02" db="EMBL/GenBank/DDBJ databases">
        <title>Sequencing of the draft genome and assembly of Dethiobacter alkaliphilus AHT 1.</title>
        <authorList>
            <consortium name="US DOE Joint Genome Institute (JGI-PGF)"/>
            <person name="Lucas S."/>
            <person name="Copeland A."/>
            <person name="Lapidus A."/>
            <person name="Glavina del Rio T."/>
            <person name="Dalin E."/>
            <person name="Tice H."/>
            <person name="Bruce D."/>
            <person name="Goodwin L."/>
            <person name="Pitluck S."/>
            <person name="Larimer F."/>
            <person name="Land M.L."/>
            <person name="Hauser L."/>
            <person name="Muyzer G."/>
        </authorList>
    </citation>
    <scope>NUCLEOTIDE SEQUENCE [LARGE SCALE GENOMIC DNA]</scope>
    <source>
        <strain evidence="1 2">AHT 1</strain>
    </source>
</reference>
<keyword evidence="2" id="KW-1185">Reference proteome</keyword>
<dbReference type="OrthoDB" id="1807877at2"/>
<dbReference type="RefSeq" id="WP_008518518.1">
    <property type="nucleotide sequence ID" value="NZ_ACJM01000019.1"/>
</dbReference>